<gene>
    <name evidence="4" type="ORF">SAMN05216551_102126</name>
</gene>
<dbReference type="InterPro" id="IPR023346">
    <property type="entry name" value="Lysozyme-like_dom_sf"/>
</dbReference>
<evidence type="ECO:0000313" key="5">
    <source>
        <dbReference type="Proteomes" id="UP000243719"/>
    </source>
</evidence>
<dbReference type="PANTHER" id="PTHR33308:SF9">
    <property type="entry name" value="PEPTIDOGLYCAN HYDROLASE FLGJ"/>
    <property type="match status" value="1"/>
</dbReference>
<evidence type="ECO:0000256" key="2">
    <source>
        <dbReference type="SAM" id="MobiDB-lite"/>
    </source>
</evidence>
<dbReference type="PANTHER" id="PTHR33308">
    <property type="entry name" value="PEPTIDOGLYCAN HYDROLASE FLGJ"/>
    <property type="match status" value="1"/>
</dbReference>
<accession>A0A1H2PMI5</accession>
<evidence type="ECO:0000256" key="1">
    <source>
        <dbReference type="ARBA" id="ARBA00022801"/>
    </source>
</evidence>
<dbReference type="Pfam" id="PF01832">
    <property type="entry name" value="Glucosaminidase"/>
    <property type="match status" value="1"/>
</dbReference>
<protein>
    <submittedName>
        <fullName evidence="4">Flagellar protein FlgJ</fullName>
    </submittedName>
</protein>
<dbReference type="InterPro" id="IPR002901">
    <property type="entry name" value="MGlyc_endo_b_GlcNAc-like_dom"/>
</dbReference>
<name>A0A1H2PMI5_9BURK</name>
<dbReference type="InterPro" id="IPR051056">
    <property type="entry name" value="Glycosyl_Hydrolase_73"/>
</dbReference>
<dbReference type="AlphaFoldDB" id="A0A1H2PMI5"/>
<proteinExistence type="predicted"/>
<feature type="domain" description="Mannosyl-glycoprotein endo-beta-N-acetylglucosamidase-like" evidence="3">
    <location>
        <begin position="99"/>
        <end position="257"/>
    </location>
</feature>
<feature type="region of interest" description="Disordered" evidence="2">
    <location>
        <begin position="259"/>
        <end position="287"/>
    </location>
</feature>
<dbReference type="STRING" id="1770053.SAMN05216551_102126"/>
<dbReference type="RefSeq" id="WP_170845002.1">
    <property type="nucleotide sequence ID" value="NZ_FNLO01000002.1"/>
</dbReference>
<dbReference type="EMBL" id="FNLO01000002">
    <property type="protein sequence ID" value="SDV46946.1"/>
    <property type="molecule type" value="Genomic_DNA"/>
</dbReference>
<evidence type="ECO:0000259" key="3">
    <source>
        <dbReference type="SMART" id="SM00047"/>
    </source>
</evidence>
<sequence length="287" mass="30311">MSRFEAMNASRAPLAAQVGAGGAVGSVQIASPNTRASGEYARLHAEIARTVAFGFAPLPRRAAPREPTPAVTAAPRARNVVDASAARATVVARTPRLAPARAGSSAQERFLGQILPHAERVARRLGVAPELIAAHAALESGWGTRPIPGRDGKSSHNLFGIKAGDAWRGASSAAWTTEFARGAARRGRDEFRTYPGFSAAFDDYASLLLENSRYSGLVNAGSDARRFARALQAGGYATDPRYASKLAQLAEQIGGYRASTAPRAARESRAAREQAAPGRTLKERPVR</sequence>
<dbReference type="PRINTS" id="PR01002">
    <property type="entry name" value="FLGFLGJ"/>
</dbReference>
<keyword evidence="4" id="KW-0282">Flagellum</keyword>
<dbReference type="Proteomes" id="UP000243719">
    <property type="component" value="Unassembled WGS sequence"/>
</dbReference>
<keyword evidence="4" id="KW-0966">Cell projection</keyword>
<dbReference type="Gene3D" id="1.10.530.10">
    <property type="match status" value="1"/>
</dbReference>
<dbReference type="Gene3D" id="2.10.70.40">
    <property type="entry name" value="peptidoglycan hydrolase"/>
    <property type="match status" value="1"/>
</dbReference>
<dbReference type="SUPFAM" id="SSF53955">
    <property type="entry name" value="Lysozyme-like"/>
    <property type="match status" value="1"/>
</dbReference>
<keyword evidence="4" id="KW-0969">Cilium</keyword>
<dbReference type="SMART" id="SM00047">
    <property type="entry name" value="LYZ2"/>
    <property type="match status" value="1"/>
</dbReference>
<keyword evidence="5" id="KW-1185">Reference proteome</keyword>
<dbReference type="GO" id="GO:0004040">
    <property type="term" value="F:amidase activity"/>
    <property type="evidence" value="ECO:0007669"/>
    <property type="project" value="InterPro"/>
</dbReference>
<reference evidence="5" key="1">
    <citation type="submission" date="2016-09" db="EMBL/GenBank/DDBJ databases">
        <authorList>
            <person name="Varghese N."/>
            <person name="Submissions S."/>
        </authorList>
    </citation>
    <scope>NUCLEOTIDE SEQUENCE [LARGE SCALE GENOMIC DNA]</scope>
    <source>
        <strain evidence="5">JS23</strain>
    </source>
</reference>
<dbReference type="GO" id="GO:0071973">
    <property type="term" value="P:bacterial-type flagellum-dependent cell motility"/>
    <property type="evidence" value="ECO:0007669"/>
    <property type="project" value="TreeGrafter"/>
</dbReference>
<keyword evidence="1" id="KW-0378">Hydrolase</keyword>
<evidence type="ECO:0000313" key="4">
    <source>
        <dbReference type="EMBL" id="SDV46946.1"/>
    </source>
</evidence>
<organism evidence="4 5">
    <name type="scientific">Chitinasiproducens palmae</name>
    <dbReference type="NCBI Taxonomy" id="1770053"/>
    <lineage>
        <taxon>Bacteria</taxon>
        <taxon>Pseudomonadati</taxon>
        <taxon>Pseudomonadota</taxon>
        <taxon>Betaproteobacteria</taxon>
        <taxon>Burkholderiales</taxon>
        <taxon>Burkholderiaceae</taxon>
        <taxon>Chitinasiproducens</taxon>
    </lineage>
</organism>